<dbReference type="EMBL" id="CM042013">
    <property type="protein sequence ID" value="KAI3738203.1"/>
    <property type="molecule type" value="Genomic_DNA"/>
</dbReference>
<organism evidence="1 2">
    <name type="scientific">Cichorium intybus</name>
    <name type="common">Chicory</name>
    <dbReference type="NCBI Taxonomy" id="13427"/>
    <lineage>
        <taxon>Eukaryota</taxon>
        <taxon>Viridiplantae</taxon>
        <taxon>Streptophyta</taxon>
        <taxon>Embryophyta</taxon>
        <taxon>Tracheophyta</taxon>
        <taxon>Spermatophyta</taxon>
        <taxon>Magnoliopsida</taxon>
        <taxon>eudicotyledons</taxon>
        <taxon>Gunneridae</taxon>
        <taxon>Pentapetalae</taxon>
        <taxon>asterids</taxon>
        <taxon>campanulids</taxon>
        <taxon>Asterales</taxon>
        <taxon>Asteraceae</taxon>
        <taxon>Cichorioideae</taxon>
        <taxon>Cichorieae</taxon>
        <taxon>Cichoriinae</taxon>
        <taxon>Cichorium</taxon>
    </lineage>
</organism>
<evidence type="ECO:0000313" key="2">
    <source>
        <dbReference type="Proteomes" id="UP001055811"/>
    </source>
</evidence>
<reference evidence="2" key="1">
    <citation type="journal article" date="2022" name="Mol. Ecol. Resour.">
        <title>The genomes of chicory, endive, great burdock and yacon provide insights into Asteraceae palaeo-polyploidization history and plant inulin production.</title>
        <authorList>
            <person name="Fan W."/>
            <person name="Wang S."/>
            <person name="Wang H."/>
            <person name="Wang A."/>
            <person name="Jiang F."/>
            <person name="Liu H."/>
            <person name="Zhao H."/>
            <person name="Xu D."/>
            <person name="Zhang Y."/>
        </authorList>
    </citation>
    <scope>NUCLEOTIDE SEQUENCE [LARGE SCALE GENOMIC DNA]</scope>
    <source>
        <strain evidence="2">cv. Punajuju</strain>
    </source>
</reference>
<name>A0ACB9CV07_CICIN</name>
<sequence>MVHSRKIEGLYVLLLLCKMGRVFSIHLGLIVTGETHRVMPNSRSCKSEGNDLASHRISSYRSNQLAGVVKYLHLN</sequence>
<accession>A0ACB9CV07</accession>
<evidence type="ECO:0000313" key="1">
    <source>
        <dbReference type="EMBL" id="KAI3738203.1"/>
    </source>
</evidence>
<gene>
    <name evidence="1" type="ORF">L2E82_28225</name>
</gene>
<protein>
    <submittedName>
        <fullName evidence="1">Uncharacterized protein</fullName>
    </submittedName>
</protein>
<dbReference type="Proteomes" id="UP001055811">
    <property type="component" value="Linkage Group LG05"/>
</dbReference>
<reference evidence="1 2" key="2">
    <citation type="journal article" date="2022" name="Mol. Ecol. Resour.">
        <title>The genomes of chicory, endive, great burdock and yacon provide insights into Asteraceae paleo-polyploidization history and plant inulin production.</title>
        <authorList>
            <person name="Fan W."/>
            <person name="Wang S."/>
            <person name="Wang H."/>
            <person name="Wang A."/>
            <person name="Jiang F."/>
            <person name="Liu H."/>
            <person name="Zhao H."/>
            <person name="Xu D."/>
            <person name="Zhang Y."/>
        </authorList>
    </citation>
    <scope>NUCLEOTIDE SEQUENCE [LARGE SCALE GENOMIC DNA]</scope>
    <source>
        <strain evidence="2">cv. Punajuju</strain>
        <tissue evidence="1">Leaves</tissue>
    </source>
</reference>
<comment type="caution">
    <text evidence="1">The sequence shown here is derived from an EMBL/GenBank/DDBJ whole genome shotgun (WGS) entry which is preliminary data.</text>
</comment>
<proteinExistence type="predicted"/>
<keyword evidence="2" id="KW-1185">Reference proteome</keyword>